<dbReference type="AlphaFoldDB" id="A0A5A9X5Q4"/>
<evidence type="ECO:0008006" key="4">
    <source>
        <dbReference type="Google" id="ProtNLM"/>
    </source>
</evidence>
<keyword evidence="1" id="KW-0812">Transmembrane</keyword>
<dbReference type="Gene3D" id="1.20.120.620">
    <property type="entry name" value="Backbone structure of the membrane domain of e. Coli histidine kinase receptor kdpd"/>
    <property type="match status" value="1"/>
</dbReference>
<organism evidence="2 3">
    <name type="scientific">Oryzomonas rubra</name>
    <dbReference type="NCBI Taxonomy" id="2509454"/>
    <lineage>
        <taxon>Bacteria</taxon>
        <taxon>Pseudomonadati</taxon>
        <taxon>Thermodesulfobacteriota</taxon>
        <taxon>Desulfuromonadia</taxon>
        <taxon>Geobacterales</taxon>
        <taxon>Geobacteraceae</taxon>
        <taxon>Oryzomonas</taxon>
    </lineage>
</organism>
<protein>
    <recommendedName>
        <fullName evidence="4">DUF4118 domain-containing protein</fullName>
    </recommendedName>
</protein>
<evidence type="ECO:0000256" key="1">
    <source>
        <dbReference type="SAM" id="Phobius"/>
    </source>
</evidence>
<feature type="transmembrane region" description="Helical" evidence="1">
    <location>
        <begin position="21"/>
        <end position="43"/>
    </location>
</feature>
<proteinExistence type="predicted"/>
<keyword evidence="1" id="KW-1133">Transmembrane helix</keyword>
<dbReference type="OrthoDB" id="9959244at2"/>
<keyword evidence="3" id="KW-1185">Reference proteome</keyword>
<dbReference type="EMBL" id="SRSD01000012">
    <property type="protein sequence ID" value="KAA0888114.1"/>
    <property type="molecule type" value="Genomic_DNA"/>
</dbReference>
<feature type="transmembrane region" description="Helical" evidence="1">
    <location>
        <begin position="49"/>
        <end position="67"/>
    </location>
</feature>
<dbReference type="Proteomes" id="UP000324298">
    <property type="component" value="Unassembled WGS sequence"/>
</dbReference>
<name>A0A5A9X5Q4_9BACT</name>
<sequence length="149" mass="17277">MTSPNAIMIRGWSYRHPLALAQYKTAAMLVSGACLILLCFLDFITGYEFGFFIFYFIPVAFASWYGGKREGLAMALLCGICWYVADRLTHHPYSRPYFIYWETFMRLLSFITTSLTLSRIRDLVLNEERLAAELLAAYEELKQLRRLSS</sequence>
<comment type="caution">
    <text evidence="2">The sequence shown here is derived from an EMBL/GenBank/DDBJ whole genome shotgun (WGS) entry which is preliminary data.</text>
</comment>
<gene>
    <name evidence="2" type="ORF">ET418_17095</name>
</gene>
<accession>A0A5A9X5Q4</accession>
<evidence type="ECO:0000313" key="3">
    <source>
        <dbReference type="Proteomes" id="UP000324298"/>
    </source>
</evidence>
<evidence type="ECO:0000313" key="2">
    <source>
        <dbReference type="EMBL" id="KAA0888114.1"/>
    </source>
</evidence>
<reference evidence="2 3" key="1">
    <citation type="submission" date="2019-04" db="EMBL/GenBank/DDBJ databases">
        <title>Geobacter ruber sp. nov., ferric-reducing bacteria isolated from paddy soil.</title>
        <authorList>
            <person name="Xu Z."/>
            <person name="Masuda Y."/>
            <person name="Itoh H."/>
            <person name="Senoo K."/>
        </authorList>
    </citation>
    <scope>NUCLEOTIDE SEQUENCE [LARGE SCALE GENOMIC DNA]</scope>
    <source>
        <strain evidence="2 3">Red88</strain>
    </source>
</reference>
<dbReference type="InterPro" id="IPR038318">
    <property type="entry name" value="KdpD_sf"/>
</dbReference>
<dbReference type="RefSeq" id="WP_149309705.1">
    <property type="nucleotide sequence ID" value="NZ_SRSD01000012.1"/>
</dbReference>
<keyword evidence="1" id="KW-0472">Membrane</keyword>